<name>A0AAD4NIY4_9BILA</name>
<dbReference type="InterPro" id="IPR009057">
    <property type="entry name" value="Homeodomain-like_sf"/>
</dbReference>
<proteinExistence type="predicted"/>
<gene>
    <name evidence="10" type="ORF">DdX_03287</name>
</gene>
<dbReference type="InterPro" id="IPR043565">
    <property type="entry name" value="PAX_fam"/>
</dbReference>
<dbReference type="PANTHER" id="PTHR45636">
    <property type="entry name" value="PAIRED BOX PROTEIN PAX-6-RELATED-RELATED"/>
    <property type="match status" value="1"/>
</dbReference>
<comment type="caution">
    <text evidence="10">The sequence shown here is derived from an EMBL/GenBank/DDBJ whole genome shotgun (WGS) entry which is preliminary data.</text>
</comment>
<evidence type="ECO:0000313" key="11">
    <source>
        <dbReference type="Proteomes" id="UP001201812"/>
    </source>
</evidence>
<keyword evidence="2" id="KW-0217">Developmental protein</keyword>
<protein>
    <submittedName>
        <fullName evidence="10">Paired box domain-containing protein</fullName>
    </submittedName>
</protein>
<organism evidence="10 11">
    <name type="scientific">Ditylenchus destructor</name>
    <dbReference type="NCBI Taxonomy" id="166010"/>
    <lineage>
        <taxon>Eukaryota</taxon>
        <taxon>Metazoa</taxon>
        <taxon>Ecdysozoa</taxon>
        <taxon>Nematoda</taxon>
        <taxon>Chromadorea</taxon>
        <taxon>Rhabditida</taxon>
        <taxon>Tylenchina</taxon>
        <taxon>Tylenchomorpha</taxon>
        <taxon>Sphaerularioidea</taxon>
        <taxon>Anguinidae</taxon>
        <taxon>Anguininae</taxon>
        <taxon>Ditylenchus</taxon>
    </lineage>
</organism>
<evidence type="ECO:0000256" key="1">
    <source>
        <dbReference type="ARBA" id="ARBA00004123"/>
    </source>
</evidence>
<dbReference type="SMART" id="SM00351">
    <property type="entry name" value="PAX"/>
    <property type="match status" value="1"/>
</dbReference>
<evidence type="ECO:0000259" key="9">
    <source>
        <dbReference type="PROSITE" id="PS51057"/>
    </source>
</evidence>
<keyword evidence="7" id="KW-0539">Nucleus</keyword>
<feature type="domain" description="Paired" evidence="9">
    <location>
        <begin position="193"/>
        <end position="277"/>
    </location>
</feature>
<sequence>MEEKHENQGKPPIYGGMCSLLKEKEALDIANSRLSSLSPKCRDIKLEPSTNTFLVFPTDTYSLSSQSSSAYNADDHMRQCHCVIDLSTPTSLERDFYAWLNGMETHGCRNSSCCLLAGSSTLLPHEMNVGIIGSTGAHHITTSPSSSGMDSSSSASSISPTTSSDGSCMMGLLSSANEMYGKSRMRRKRNITKGRGTNLYGRPYCPGRPLNLELRSSIISLFHSGMKVNAISKQLAISHGCVSKIITRFRETGLLMPSSHSECRRRRRVQQVKIENG</sequence>
<evidence type="ECO:0000313" key="10">
    <source>
        <dbReference type="EMBL" id="KAI1726565.1"/>
    </source>
</evidence>
<accession>A0AAD4NIY4</accession>
<dbReference type="SUPFAM" id="SSF46689">
    <property type="entry name" value="Homeodomain-like"/>
    <property type="match status" value="1"/>
</dbReference>
<dbReference type="GO" id="GO:0000981">
    <property type="term" value="F:DNA-binding transcription factor activity, RNA polymerase II-specific"/>
    <property type="evidence" value="ECO:0007669"/>
    <property type="project" value="TreeGrafter"/>
</dbReference>
<keyword evidence="11" id="KW-1185">Reference proteome</keyword>
<keyword evidence="5" id="KW-0238">DNA-binding</keyword>
<evidence type="ECO:0000256" key="4">
    <source>
        <dbReference type="ARBA" id="ARBA00023015"/>
    </source>
</evidence>
<evidence type="ECO:0000256" key="7">
    <source>
        <dbReference type="ARBA" id="ARBA00023242"/>
    </source>
</evidence>
<dbReference type="AlphaFoldDB" id="A0AAD4NIY4"/>
<dbReference type="PROSITE" id="PS51057">
    <property type="entry name" value="PAIRED_2"/>
    <property type="match status" value="1"/>
</dbReference>
<evidence type="ECO:0000256" key="2">
    <source>
        <dbReference type="ARBA" id="ARBA00022473"/>
    </source>
</evidence>
<dbReference type="PRINTS" id="PR00027">
    <property type="entry name" value="PAIREDBOX"/>
</dbReference>
<evidence type="ECO:0000256" key="6">
    <source>
        <dbReference type="ARBA" id="ARBA00023163"/>
    </source>
</evidence>
<dbReference type="InterPro" id="IPR001523">
    <property type="entry name" value="Paired_dom"/>
</dbReference>
<dbReference type="GO" id="GO:0000978">
    <property type="term" value="F:RNA polymerase II cis-regulatory region sequence-specific DNA binding"/>
    <property type="evidence" value="ECO:0007669"/>
    <property type="project" value="TreeGrafter"/>
</dbReference>
<dbReference type="Proteomes" id="UP001201812">
    <property type="component" value="Unassembled WGS sequence"/>
</dbReference>
<reference evidence="10" key="1">
    <citation type="submission" date="2022-01" db="EMBL/GenBank/DDBJ databases">
        <title>Genome Sequence Resource for Two Populations of Ditylenchus destructor, the Migratory Endoparasitic Phytonematode.</title>
        <authorList>
            <person name="Zhang H."/>
            <person name="Lin R."/>
            <person name="Xie B."/>
        </authorList>
    </citation>
    <scope>NUCLEOTIDE SEQUENCE</scope>
    <source>
        <strain evidence="10">BazhouSP</strain>
    </source>
</reference>
<dbReference type="Pfam" id="PF00292">
    <property type="entry name" value="PAX"/>
    <property type="match status" value="1"/>
</dbReference>
<dbReference type="GO" id="GO:0005634">
    <property type="term" value="C:nucleus"/>
    <property type="evidence" value="ECO:0007669"/>
    <property type="project" value="UniProtKB-SubCell"/>
</dbReference>
<evidence type="ECO:0000256" key="3">
    <source>
        <dbReference type="ARBA" id="ARBA00022724"/>
    </source>
</evidence>
<keyword evidence="4" id="KW-0805">Transcription regulation</keyword>
<evidence type="ECO:0000256" key="8">
    <source>
        <dbReference type="SAM" id="MobiDB-lite"/>
    </source>
</evidence>
<comment type="subcellular location">
    <subcellularLocation>
        <location evidence="1">Nucleus</location>
    </subcellularLocation>
</comment>
<evidence type="ECO:0000256" key="5">
    <source>
        <dbReference type="ARBA" id="ARBA00023125"/>
    </source>
</evidence>
<dbReference type="InterPro" id="IPR036388">
    <property type="entry name" value="WH-like_DNA-bd_sf"/>
</dbReference>
<keyword evidence="6" id="KW-0804">Transcription</keyword>
<dbReference type="PANTHER" id="PTHR45636:SF27">
    <property type="entry name" value="PAIRED DOMAIN-CONTAINING PROTEIN"/>
    <property type="match status" value="1"/>
</dbReference>
<feature type="region of interest" description="Disordered" evidence="8">
    <location>
        <begin position="140"/>
        <end position="166"/>
    </location>
</feature>
<dbReference type="Gene3D" id="1.10.10.10">
    <property type="entry name" value="Winged helix-like DNA-binding domain superfamily/Winged helix DNA-binding domain"/>
    <property type="match status" value="1"/>
</dbReference>
<keyword evidence="3" id="KW-0563">Paired box</keyword>
<dbReference type="EMBL" id="JAKKPZ010000002">
    <property type="protein sequence ID" value="KAI1726565.1"/>
    <property type="molecule type" value="Genomic_DNA"/>
</dbReference>